<protein>
    <submittedName>
        <fullName evidence="5">AraC family transcriptional regulator</fullName>
    </submittedName>
</protein>
<name>A0A4R8DNL8_9BACT</name>
<evidence type="ECO:0000259" key="4">
    <source>
        <dbReference type="PROSITE" id="PS01124"/>
    </source>
</evidence>
<reference evidence="5 6" key="1">
    <citation type="submission" date="2019-03" db="EMBL/GenBank/DDBJ databases">
        <title>Genomic Encyclopedia of Type Strains, Phase IV (KMG-IV): sequencing the most valuable type-strain genomes for metagenomic binning, comparative biology and taxonomic classification.</title>
        <authorList>
            <person name="Goeker M."/>
        </authorList>
    </citation>
    <scope>NUCLEOTIDE SEQUENCE [LARGE SCALE GENOMIC DNA]</scope>
    <source>
        <strain evidence="5 6">DSM 100059</strain>
    </source>
</reference>
<dbReference type="InterPro" id="IPR003313">
    <property type="entry name" value="AraC-bd"/>
</dbReference>
<proteinExistence type="predicted"/>
<keyword evidence="3" id="KW-0804">Transcription</keyword>
<dbReference type="PANTHER" id="PTHR11019:SF159">
    <property type="entry name" value="TRANSCRIPTIONAL REGULATOR-RELATED"/>
    <property type="match status" value="1"/>
</dbReference>
<dbReference type="Pfam" id="PF02311">
    <property type="entry name" value="AraC_binding"/>
    <property type="match status" value="1"/>
</dbReference>
<keyword evidence="6" id="KW-1185">Reference proteome</keyword>
<accession>A0A4R8DNL8</accession>
<dbReference type="SUPFAM" id="SSF51182">
    <property type="entry name" value="RmlC-like cupins"/>
    <property type="match status" value="1"/>
</dbReference>
<dbReference type="InterPro" id="IPR011051">
    <property type="entry name" value="RmlC_Cupin_sf"/>
</dbReference>
<dbReference type="SMART" id="SM00342">
    <property type="entry name" value="HTH_ARAC"/>
    <property type="match status" value="1"/>
</dbReference>
<dbReference type="RefSeq" id="WP_133989372.1">
    <property type="nucleotide sequence ID" value="NZ_SODV01000001.1"/>
</dbReference>
<evidence type="ECO:0000313" key="5">
    <source>
        <dbReference type="EMBL" id="TDW99014.1"/>
    </source>
</evidence>
<dbReference type="Pfam" id="PF12833">
    <property type="entry name" value="HTH_18"/>
    <property type="match status" value="1"/>
</dbReference>
<comment type="caution">
    <text evidence="5">The sequence shown here is derived from an EMBL/GenBank/DDBJ whole genome shotgun (WGS) entry which is preliminary data.</text>
</comment>
<sequence>MSLLSSLADIDKSPKSVFVMHERSEKHFPFHTHLKGQLSYVEGGLAYLGVLDRTYVIPALHYFWVPPGVGHILKLGHSGTVLRSIFYYSTDDKKNEFYVHTGIYPVNDLLLQMIRYTAGWERHIPPADNRFGFLKAIKDILPSISEKVVPVVLPFTEDEEMTRIINYMGKNLHEQHTLHSIARQFNMSSRSLSRTFQRTVQMSFLQYLKAMRMAKAFELIVKDRMSLSEIAYAVGYNSLSAFSNTFHQYTDFRPSDFARRPV</sequence>
<evidence type="ECO:0000256" key="3">
    <source>
        <dbReference type="ARBA" id="ARBA00023163"/>
    </source>
</evidence>
<evidence type="ECO:0000256" key="1">
    <source>
        <dbReference type="ARBA" id="ARBA00023015"/>
    </source>
</evidence>
<dbReference type="GO" id="GO:0003700">
    <property type="term" value="F:DNA-binding transcription factor activity"/>
    <property type="evidence" value="ECO:0007669"/>
    <property type="project" value="InterPro"/>
</dbReference>
<dbReference type="Proteomes" id="UP000294498">
    <property type="component" value="Unassembled WGS sequence"/>
</dbReference>
<keyword evidence="1" id="KW-0805">Transcription regulation</keyword>
<dbReference type="EMBL" id="SODV01000001">
    <property type="protein sequence ID" value="TDW99014.1"/>
    <property type="molecule type" value="Genomic_DNA"/>
</dbReference>
<dbReference type="InterPro" id="IPR018060">
    <property type="entry name" value="HTH_AraC"/>
</dbReference>
<dbReference type="SUPFAM" id="SSF46689">
    <property type="entry name" value="Homeodomain-like"/>
    <property type="match status" value="2"/>
</dbReference>
<dbReference type="PROSITE" id="PS01124">
    <property type="entry name" value="HTH_ARAC_FAMILY_2"/>
    <property type="match status" value="1"/>
</dbReference>
<keyword evidence="2" id="KW-0238">DNA-binding</keyword>
<feature type="domain" description="HTH araC/xylS-type" evidence="4">
    <location>
        <begin position="162"/>
        <end position="260"/>
    </location>
</feature>
<dbReference type="AlphaFoldDB" id="A0A4R8DNL8"/>
<evidence type="ECO:0000256" key="2">
    <source>
        <dbReference type="ARBA" id="ARBA00023125"/>
    </source>
</evidence>
<dbReference type="GO" id="GO:0043565">
    <property type="term" value="F:sequence-specific DNA binding"/>
    <property type="evidence" value="ECO:0007669"/>
    <property type="project" value="InterPro"/>
</dbReference>
<dbReference type="OrthoDB" id="1266582at2"/>
<organism evidence="5 6">
    <name type="scientific">Dinghuibacter silviterrae</name>
    <dbReference type="NCBI Taxonomy" id="1539049"/>
    <lineage>
        <taxon>Bacteria</taxon>
        <taxon>Pseudomonadati</taxon>
        <taxon>Bacteroidota</taxon>
        <taxon>Chitinophagia</taxon>
        <taxon>Chitinophagales</taxon>
        <taxon>Chitinophagaceae</taxon>
        <taxon>Dinghuibacter</taxon>
    </lineage>
</organism>
<dbReference type="Gene3D" id="1.10.10.60">
    <property type="entry name" value="Homeodomain-like"/>
    <property type="match status" value="2"/>
</dbReference>
<gene>
    <name evidence="5" type="ORF">EDB95_0021</name>
</gene>
<dbReference type="PANTHER" id="PTHR11019">
    <property type="entry name" value="HTH-TYPE TRANSCRIPTIONAL REGULATOR NIMR"/>
    <property type="match status" value="1"/>
</dbReference>
<evidence type="ECO:0000313" key="6">
    <source>
        <dbReference type="Proteomes" id="UP000294498"/>
    </source>
</evidence>
<dbReference type="InterPro" id="IPR009057">
    <property type="entry name" value="Homeodomain-like_sf"/>
</dbReference>